<feature type="transmembrane region" description="Helical" evidence="1">
    <location>
        <begin position="139"/>
        <end position="162"/>
    </location>
</feature>
<feature type="transmembrane region" description="Helical" evidence="1">
    <location>
        <begin position="272"/>
        <end position="293"/>
    </location>
</feature>
<feature type="transmembrane region" description="Helical" evidence="1">
    <location>
        <begin position="248"/>
        <end position="266"/>
    </location>
</feature>
<sequence length="448" mass="50140">MLAAAGALVFFFVARSRILLGDAAVYAHQMETRDFGERTLHLFYYLVGWAYLQLAHPLGIPTDAALIALSGILMTAFLWLSWRLFRAFGMDARTARWSLFALFFAGVVIQQGTEAEVYAVQLVLTLTAYLAWVHERPAWAGFFLGLATLTTPLAVLIVGFFVAEAIRARRWKPFVILGVVGSITFLSVLALDWRDYFYGTRGLLVDPRNVQTAAKGIDNAVAMVRNFHFLLPFLAWGLVIAWRSARRWIWVLVGLLVFHVPAILTVTEDGVFLLPIYPVFAALIGMGVTAGLASRGATRWLTRAALALFVATSLLLWIDPYDQRVREGMLAGIRRVPPGSTLITNWSFAQTLVFYVGAPRDTLLESRKLLWPEQLPKIRAAVRSGEPLYLMESHFPTRGIRLLYTPAMQTRHYEENSLMARMHRAVGVTGTPFFSMPGGPIFYRLAVP</sequence>
<feature type="transmembrane region" description="Helical" evidence="1">
    <location>
        <begin position="222"/>
        <end position="241"/>
    </location>
</feature>
<feature type="transmembrane region" description="Helical" evidence="1">
    <location>
        <begin position="174"/>
        <end position="191"/>
    </location>
</feature>
<dbReference type="EMBL" id="VBPA01000104">
    <property type="protein sequence ID" value="TMQ71758.1"/>
    <property type="molecule type" value="Genomic_DNA"/>
</dbReference>
<feature type="transmembrane region" description="Helical" evidence="1">
    <location>
        <begin position="94"/>
        <end position="110"/>
    </location>
</feature>
<dbReference type="AlphaFoldDB" id="A0A538U7A8"/>
<keyword evidence="1" id="KW-0472">Membrane</keyword>
<accession>A0A538U7A8</accession>
<name>A0A538U7A8_UNCEI</name>
<comment type="caution">
    <text evidence="2">The sequence shown here is derived from an EMBL/GenBank/DDBJ whole genome shotgun (WGS) entry which is preliminary data.</text>
</comment>
<evidence type="ECO:0000313" key="2">
    <source>
        <dbReference type="EMBL" id="TMQ71758.1"/>
    </source>
</evidence>
<organism evidence="2 3">
    <name type="scientific">Eiseniibacteriota bacterium</name>
    <dbReference type="NCBI Taxonomy" id="2212470"/>
    <lineage>
        <taxon>Bacteria</taxon>
        <taxon>Candidatus Eiseniibacteriota</taxon>
    </lineage>
</organism>
<proteinExistence type="predicted"/>
<evidence type="ECO:0008006" key="4">
    <source>
        <dbReference type="Google" id="ProtNLM"/>
    </source>
</evidence>
<dbReference type="Proteomes" id="UP000319836">
    <property type="component" value="Unassembled WGS sequence"/>
</dbReference>
<feature type="transmembrane region" description="Helical" evidence="1">
    <location>
        <begin position="40"/>
        <end position="58"/>
    </location>
</feature>
<keyword evidence="1" id="KW-1133">Transmembrane helix</keyword>
<reference evidence="2 3" key="1">
    <citation type="journal article" date="2019" name="Nat. Microbiol.">
        <title>Mediterranean grassland soil C-N compound turnover is dependent on rainfall and depth, and is mediated by genomically divergent microorganisms.</title>
        <authorList>
            <person name="Diamond S."/>
            <person name="Andeer P.F."/>
            <person name="Li Z."/>
            <person name="Crits-Christoph A."/>
            <person name="Burstein D."/>
            <person name="Anantharaman K."/>
            <person name="Lane K.R."/>
            <person name="Thomas B.C."/>
            <person name="Pan C."/>
            <person name="Northen T.R."/>
            <person name="Banfield J.F."/>
        </authorList>
    </citation>
    <scope>NUCLEOTIDE SEQUENCE [LARGE SCALE GENOMIC DNA]</scope>
    <source>
        <strain evidence="2">WS_10</strain>
    </source>
</reference>
<keyword evidence="1" id="KW-0812">Transmembrane</keyword>
<evidence type="ECO:0000313" key="3">
    <source>
        <dbReference type="Proteomes" id="UP000319836"/>
    </source>
</evidence>
<protein>
    <recommendedName>
        <fullName evidence="4">Glycosyltransferase RgtA/B/C/D-like domain-containing protein</fullName>
    </recommendedName>
</protein>
<feature type="transmembrane region" description="Helical" evidence="1">
    <location>
        <begin position="300"/>
        <end position="318"/>
    </location>
</feature>
<gene>
    <name evidence="2" type="ORF">E6K80_04640</name>
</gene>
<feature type="transmembrane region" description="Helical" evidence="1">
    <location>
        <begin position="65"/>
        <end position="82"/>
    </location>
</feature>
<evidence type="ECO:0000256" key="1">
    <source>
        <dbReference type="SAM" id="Phobius"/>
    </source>
</evidence>